<evidence type="ECO:0000313" key="2">
    <source>
        <dbReference type="EMBL" id="RNA23668.1"/>
    </source>
</evidence>
<feature type="transmembrane region" description="Helical" evidence="1">
    <location>
        <begin position="135"/>
        <end position="160"/>
    </location>
</feature>
<evidence type="ECO:0000313" key="3">
    <source>
        <dbReference type="Proteomes" id="UP000276133"/>
    </source>
</evidence>
<reference evidence="2 3" key="1">
    <citation type="journal article" date="2018" name="Sci. Rep.">
        <title>Genomic signatures of local adaptation to the degree of environmental predictability in rotifers.</title>
        <authorList>
            <person name="Franch-Gras L."/>
            <person name="Hahn C."/>
            <person name="Garcia-Roger E.M."/>
            <person name="Carmona M.J."/>
            <person name="Serra M."/>
            <person name="Gomez A."/>
        </authorList>
    </citation>
    <scope>NUCLEOTIDE SEQUENCE [LARGE SCALE GENOMIC DNA]</scope>
    <source>
        <strain evidence="2">HYR1</strain>
    </source>
</reference>
<keyword evidence="1" id="KW-0812">Transmembrane</keyword>
<dbReference type="Proteomes" id="UP000276133">
    <property type="component" value="Unassembled WGS sequence"/>
</dbReference>
<evidence type="ECO:0000256" key="1">
    <source>
        <dbReference type="SAM" id="Phobius"/>
    </source>
</evidence>
<protein>
    <submittedName>
        <fullName evidence="2">Uncharacterized protein</fullName>
    </submittedName>
</protein>
<keyword evidence="1" id="KW-0472">Membrane</keyword>
<sequence length="175" mass="20465">MHKVTTTVTIIKNTRIPIILSLSQSDNLLCFSESSSLGVPIIMGFSLGSIKPTWIRLIMFLSCWSSSGWLKSPFSILLNLKNFQMFRFEIYVFNIKNELMILMIKQIGFLHFFFSHDNILAVLSKIPYSFLNRRIFSSIQLILFISFLDIRSYILIHILWAPEIFYVDRLLRTTN</sequence>
<keyword evidence="1" id="KW-1133">Transmembrane helix</keyword>
<name>A0A3M7RK41_BRAPC</name>
<gene>
    <name evidence="2" type="ORF">BpHYR1_004960</name>
</gene>
<dbReference type="AlphaFoldDB" id="A0A3M7RK41"/>
<accession>A0A3M7RK41</accession>
<dbReference type="EMBL" id="REGN01003243">
    <property type="protein sequence ID" value="RNA23668.1"/>
    <property type="molecule type" value="Genomic_DNA"/>
</dbReference>
<organism evidence="2 3">
    <name type="scientific">Brachionus plicatilis</name>
    <name type="common">Marine rotifer</name>
    <name type="synonym">Brachionus muelleri</name>
    <dbReference type="NCBI Taxonomy" id="10195"/>
    <lineage>
        <taxon>Eukaryota</taxon>
        <taxon>Metazoa</taxon>
        <taxon>Spiralia</taxon>
        <taxon>Gnathifera</taxon>
        <taxon>Rotifera</taxon>
        <taxon>Eurotatoria</taxon>
        <taxon>Monogononta</taxon>
        <taxon>Pseudotrocha</taxon>
        <taxon>Ploima</taxon>
        <taxon>Brachionidae</taxon>
        <taxon>Brachionus</taxon>
    </lineage>
</organism>
<proteinExistence type="predicted"/>
<comment type="caution">
    <text evidence="2">The sequence shown here is derived from an EMBL/GenBank/DDBJ whole genome shotgun (WGS) entry which is preliminary data.</text>
</comment>
<keyword evidence="3" id="KW-1185">Reference proteome</keyword>